<dbReference type="Pfam" id="PF20146">
    <property type="entry name" value="NRF"/>
    <property type="match status" value="1"/>
</dbReference>
<feature type="transmembrane region" description="Helical" evidence="1">
    <location>
        <begin position="226"/>
        <end position="245"/>
    </location>
</feature>
<gene>
    <name evidence="4" type="ORF">BEMITA_LOCUS6106</name>
</gene>
<dbReference type="Pfam" id="PF01757">
    <property type="entry name" value="Acyl_transf_3"/>
    <property type="match status" value="1"/>
</dbReference>
<feature type="transmembrane region" description="Helical" evidence="1">
    <location>
        <begin position="630"/>
        <end position="650"/>
    </location>
</feature>
<dbReference type="InterPro" id="IPR002656">
    <property type="entry name" value="Acyl_transf_3_dom"/>
</dbReference>
<feature type="chain" id="PRO_5040197317" description="Nose resistant-to-fluoxetine protein N-terminal domain-containing protein" evidence="2">
    <location>
        <begin position="22"/>
        <end position="711"/>
    </location>
</feature>
<reference evidence="4" key="1">
    <citation type="submission" date="2021-12" db="EMBL/GenBank/DDBJ databases">
        <authorList>
            <person name="King R."/>
        </authorList>
    </citation>
    <scope>NUCLEOTIDE SEQUENCE</scope>
</reference>
<dbReference type="PANTHER" id="PTHR11161">
    <property type="entry name" value="O-ACYLTRANSFERASE"/>
    <property type="match status" value="1"/>
</dbReference>
<keyword evidence="1" id="KW-0472">Membrane</keyword>
<feature type="transmembrane region" description="Helical" evidence="1">
    <location>
        <begin position="553"/>
        <end position="574"/>
    </location>
</feature>
<feature type="domain" description="Nose resistant-to-fluoxetine protein N-terminal" evidence="3">
    <location>
        <begin position="58"/>
        <end position="201"/>
    </location>
</feature>
<dbReference type="InterPro" id="IPR006621">
    <property type="entry name" value="Nose-resist-to-fluoxetine_N"/>
</dbReference>
<dbReference type="KEGG" id="btab:109039015"/>
<feature type="transmembrane region" description="Helical" evidence="1">
    <location>
        <begin position="670"/>
        <end position="688"/>
    </location>
</feature>
<feature type="signal peptide" evidence="2">
    <location>
        <begin position="1"/>
        <end position="21"/>
    </location>
</feature>
<keyword evidence="5" id="KW-1185">Reference proteome</keyword>
<feature type="transmembrane region" description="Helical" evidence="1">
    <location>
        <begin position="470"/>
        <end position="489"/>
    </location>
</feature>
<evidence type="ECO:0000313" key="4">
    <source>
        <dbReference type="EMBL" id="CAH0387047.1"/>
    </source>
</evidence>
<dbReference type="AlphaFoldDB" id="A0A9P0A9R7"/>
<keyword evidence="1" id="KW-1133">Transmembrane helix</keyword>
<feature type="transmembrane region" description="Helical" evidence="1">
    <location>
        <begin position="335"/>
        <end position="361"/>
    </location>
</feature>
<feature type="transmembrane region" description="Helical" evidence="1">
    <location>
        <begin position="297"/>
        <end position="315"/>
    </location>
</feature>
<dbReference type="SMART" id="SM00703">
    <property type="entry name" value="NRF"/>
    <property type="match status" value="1"/>
</dbReference>
<organism evidence="4 5">
    <name type="scientific">Bemisia tabaci</name>
    <name type="common">Sweetpotato whitefly</name>
    <name type="synonym">Aleurodes tabaci</name>
    <dbReference type="NCBI Taxonomy" id="7038"/>
    <lineage>
        <taxon>Eukaryota</taxon>
        <taxon>Metazoa</taxon>
        <taxon>Ecdysozoa</taxon>
        <taxon>Arthropoda</taxon>
        <taxon>Hexapoda</taxon>
        <taxon>Insecta</taxon>
        <taxon>Pterygota</taxon>
        <taxon>Neoptera</taxon>
        <taxon>Paraneoptera</taxon>
        <taxon>Hemiptera</taxon>
        <taxon>Sternorrhyncha</taxon>
        <taxon>Aleyrodoidea</taxon>
        <taxon>Aleyrodidae</taxon>
        <taxon>Aleyrodinae</taxon>
        <taxon>Bemisia</taxon>
    </lineage>
</organism>
<dbReference type="Proteomes" id="UP001152759">
    <property type="component" value="Chromosome 3"/>
</dbReference>
<feature type="transmembrane region" description="Helical" evidence="1">
    <location>
        <begin position="382"/>
        <end position="401"/>
    </location>
</feature>
<sequence>MAFSARTVSIAAFLCVTTVIAEPSPVQEQNRNLNPPQQWVARAISEHIWNHQLTSEKNPECTRHFNIYREHLSNFTLWAVQMLDASDVVPSGLLAADIFKLGNFEECINTKVPTEYGFTAQYCLPTINFNRTNLEVSTKNENEWEDPVWIKILNSRDRRKAPKDRFTFALCIPSTCSSEDLKKSLQSSLEVPLREAAYDINVTLDNLLCTTMEGPPGSLGSMIMKYFLVGLTGLFLFCSITDLVLAGARGDDYDITNFSFSKAVGIQKWLLPFSLCRNVFQLTAQPTSPDEYRILHGLKATLMMFIIMAHIALFRCGKGPLVNWSYTEDKMARSSITYIIGGLLPDVFFCMTGFTVCQSMLNQLEKGSFNVRTHIANKLLRVLPPYIFVIACMIFVLPYLGSGPIWRTFIEPEVEFCRNNWWLNLLFVNNYFRIGEWCLPQSYYIAADMHFFIVGSLIVYLCWRWAPYKLVILGSALFLTFLLPFLTVFRNEYNGFLRLDYEFLTDQFRKQPEVQHVYMKSHCRSGGYIVGITAAFVLRHFKKTDCKLSKGMSWAGVLVAVCILFGTLLVKYVLYNSSPSLMIRAIHTGLSTQLIGGAFMIVIVIQITSDLGAWNKILFTQDVFIPFSRITYWLYLLNVPIVMALIGSLKTPIHMTYEETGFLGRHLGDFFPIYAFAIYGYLTIEAPITHLKPKILRFISGSPSPTDKKNQ</sequence>
<evidence type="ECO:0000256" key="1">
    <source>
        <dbReference type="SAM" id="Phobius"/>
    </source>
</evidence>
<dbReference type="GO" id="GO:0016747">
    <property type="term" value="F:acyltransferase activity, transferring groups other than amino-acyl groups"/>
    <property type="evidence" value="ECO:0007669"/>
    <property type="project" value="InterPro"/>
</dbReference>
<keyword evidence="2" id="KW-0732">Signal</keyword>
<evidence type="ECO:0000256" key="2">
    <source>
        <dbReference type="SAM" id="SignalP"/>
    </source>
</evidence>
<feature type="transmembrane region" description="Helical" evidence="1">
    <location>
        <begin position="594"/>
        <end position="618"/>
    </location>
</feature>
<evidence type="ECO:0000313" key="5">
    <source>
        <dbReference type="Proteomes" id="UP001152759"/>
    </source>
</evidence>
<protein>
    <recommendedName>
        <fullName evidence="3">Nose resistant-to-fluoxetine protein N-terminal domain-containing protein</fullName>
    </recommendedName>
</protein>
<accession>A0A9P0A9R7</accession>
<dbReference type="EMBL" id="OU963864">
    <property type="protein sequence ID" value="CAH0387047.1"/>
    <property type="molecule type" value="Genomic_DNA"/>
</dbReference>
<name>A0A9P0A9R7_BEMTA</name>
<feature type="transmembrane region" description="Helical" evidence="1">
    <location>
        <begin position="443"/>
        <end position="463"/>
    </location>
</feature>
<keyword evidence="1" id="KW-0812">Transmembrane</keyword>
<dbReference type="PANTHER" id="PTHR11161:SF0">
    <property type="entry name" value="O-ACYLTRANSFERASE LIKE PROTEIN"/>
    <property type="match status" value="1"/>
</dbReference>
<dbReference type="InterPro" id="IPR052728">
    <property type="entry name" value="O2_lipid_transport_reg"/>
</dbReference>
<proteinExistence type="predicted"/>
<evidence type="ECO:0000259" key="3">
    <source>
        <dbReference type="SMART" id="SM00703"/>
    </source>
</evidence>